<dbReference type="EMBL" id="CP162599">
    <property type="protein sequence ID" value="XDK32202.1"/>
    <property type="molecule type" value="Genomic_DNA"/>
</dbReference>
<proteinExistence type="inferred from homology"/>
<dbReference type="GO" id="GO:0016799">
    <property type="term" value="F:hydrolase activity, hydrolyzing N-glycosyl compounds"/>
    <property type="evidence" value="ECO:0007669"/>
    <property type="project" value="TreeGrafter"/>
</dbReference>
<dbReference type="RefSeq" id="WP_368652923.1">
    <property type="nucleotide sequence ID" value="NZ_CP162599.1"/>
</dbReference>
<dbReference type="PANTHER" id="PTHR31223:SF70">
    <property type="entry name" value="LOG FAMILY PROTEIN YJL055W"/>
    <property type="match status" value="1"/>
</dbReference>
<dbReference type="NCBIfam" id="TIGR00730">
    <property type="entry name" value="Rossman fold protein, TIGR00730 family"/>
    <property type="match status" value="1"/>
</dbReference>
<sequence length="186" mass="20597">MNIVVYCGASAGVDSTYMKEAKNLGKWIAKNNYRLVYGGGKVGLMGAVADEVLAHGGEVIGIIPSFLVDREISHPDLTQLDVVDSMSERKNRMIELGDCYIALPGGPGTLEEIAEVISWGRIGQNLNPSILYNVNGYYDHLEAFFNNMVENGFLDVEGRRAMLVTDSLLEIEDYIVNYEPPKIRTY</sequence>
<dbReference type="SUPFAM" id="SSF102405">
    <property type="entry name" value="MCP/YpsA-like"/>
    <property type="match status" value="1"/>
</dbReference>
<evidence type="ECO:0000256" key="2">
    <source>
        <dbReference type="RuleBase" id="RU363015"/>
    </source>
</evidence>
<dbReference type="PANTHER" id="PTHR31223">
    <property type="entry name" value="LOG FAMILY PROTEIN YJL055W"/>
    <property type="match status" value="1"/>
</dbReference>
<keyword evidence="2" id="KW-0203">Cytokinin biosynthesis</keyword>
<protein>
    <recommendedName>
        <fullName evidence="2">Cytokinin riboside 5'-monophosphate phosphoribohydrolase</fullName>
        <ecNumber evidence="2">3.2.2.n1</ecNumber>
    </recommendedName>
</protein>
<dbReference type="GO" id="GO:0009691">
    <property type="term" value="P:cytokinin biosynthetic process"/>
    <property type="evidence" value="ECO:0007669"/>
    <property type="project" value="UniProtKB-UniRule"/>
</dbReference>
<dbReference type="GO" id="GO:0005829">
    <property type="term" value="C:cytosol"/>
    <property type="evidence" value="ECO:0007669"/>
    <property type="project" value="TreeGrafter"/>
</dbReference>
<dbReference type="Pfam" id="PF03641">
    <property type="entry name" value="Lysine_decarbox"/>
    <property type="match status" value="1"/>
</dbReference>
<dbReference type="EC" id="3.2.2.n1" evidence="2"/>
<dbReference type="Gene3D" id="3.40.50.450">
    <property type="match status" value="1"/>
</dbReference>
<name>A0AB39HLD0_9BACI</name>
<dbReference type="AlphaFoldDB" id="A0AB39HLD0"/>
<dbReference type="InterPro" id="IPR031100">
    <property type="entry name" value="LOG_fam"/>
</dbReference>
<evidence type="ECO:0000313" key="3">
    <source>
        <dbReference type="EMBL" id="XDK32202.1"/>
    </source>
</evidence>
<gene>
    <name evidence="3" type="ORF">AB4Y30_14455</name>
</gene>
<reference evidence="3" key="1">
    <citation type="submission" date="2024-07" db="EMBL/GenBank/DDBJ databases">
        <title>Halotolerant mesophilic bacterium Ornithinibacillus sp. 4-3, sp. nov., isolated from soil.</title>
        <authorList>
            <person name="Sidarenka A.V."/>
            <person name="Guliayeva D.E."/>
            <person name="Leanovich S.I."/>
            <person name="Hileuskaya K.S."/>
            <person name="Akhremchuk A.E."/>
            <person name="Sikolenko M.A."/>
            <person name="Valentovich L.N."/>
        </authorList>
    </citation>
    <scope>NUCLEOTIDE SEQUENCE</scope>
    <source>
        <strain evidence="3">4-3</strain>
    </source>
</reference>
<comment type="similarity">
    <text evidence="1 2">Belongs to the LOG family.</text>
</comment>
<evidence type="ECO:0000256" key="1">
    <source>
        <dbReference type="ARBA" id="ARBA00006763"/>
    </source>
</evidence>
<organism evidence="3">
    <name type="scientific">Ornithinibacillus sp. 4-3</name>
    <dbReference type="NCBI Taxonomy" id="3231488"/>
    <lineage>
        <taxon>Bacteria</taxon>
        <taxon>Bacillati</taxon>
        <taxon>Bacillota</taxon>
        <taxon>Bacilli</taxon>
        <taxon>Bacillales</taxon>
        <taxon>Bacillaceae</taxon>
        <taxon>Ornithinibacillus</taxon>
    </lineage>
</organism>
<keyword evidence="2" id="KW-0378">Hydrolase</keyword>
<dbReference type="InterPro" id="IPR005269">
    <property type="entry name" value="LOG"/>
</dbReference>
<accession>A0AB39HLD0</accession>